<keyword evidence="2" id="KW-1185">Reference proteome</keyword>
<reference evidence="1 2" key="2">
    <citation type="submission" date="2018-11" db="EMBL/GenBank/DDBJ databases">
        <authorList>
            <consortium name="Pathogen Informatics"/>
        </authorList>
    </citation>
    <scope>NUCLEOTIDE SEQUENCE [LARGE SCALE GENOMIC DNA]</scope>
</reference>
<sequence>MSMLRNPPGCEVKYTRKGDTPCQAVLCVTPSDTLALVLSHDVVVEITLHKHIRICRIGGVAATICRGGRVAAVHHPCVEIVQQETQVLFDMVQGPRVRATRDTVHVLGVKGKDQTARVHSITKQEVLTHEDLSVATDKFCLRRDIDATAALFLDDVAGGDMFGIYNDKRDRCLLAARQATVEQKGNQLNAIVQGVKVKHEMNCGDTRIYCGRNFISLCVATHALTLHSPWVDINVDRWSRTRLRRGEQIIETDCKRLQISQNNMSADFALSPVELADDPAPICKSDKNHHSNLSLDVAVDVDASPGPNFSFEAGETTNDNS</sequence>
<protein>
    <submittedName>
        <fullName evidence="3">MMS1_N domain-containing protein</fullName>
    </submittedName>
</protein>
<reference evidence="3" key="1">
    <citation type="submission" date="2016-04" db="UniProtKB">
        <authorList>
            <consortium name="WormBaseParasite"/>
        </authorList>
    </citation>
    <scope>IDENTIFICATION</scope>
</reference>
<name>A0A0N5D2K0_THECL</name>
<dbReference type="EMBL" id="UYYF01004475">
    <property type="protein sequence ID" value="VDN04529.1"/>
    <property type="molecule type" value="Genomic_DNA"/>
</dbReference>
<dbReference type="Proteomes" id="UP000276776">
    <property type="component" value="Unassembled WGS sequence"/>
</dbReference>
<evidence type="ECO:0000313" key="3">
    <source>
        <dbReference type="WBParaSite" id="TCLT_0000711401-mRNA-1"/>
    </source>
</evidence>
<organism evidence="3">
    <name type="scientific">Thelazia callipaeda</name>
    <name type="common">Oriental eyeworm</name>
    <name type="synonym">Parasitic nematode</name>
    <dbReference type="NCBI Taxonomy" id="103827"/>
    <lineage>
        <taxon>Eukaryota</taxon>
        <taxon>Metazoa</taxon>
        <taxon>Ecdysozoa</taxon>
        <taxon>Nematoda</taxon>
        <taxon>Chromadorea</taxon>
        <taxon>Rhabditida</taxon>
        <taxon>Spirurina</taxon>
        <taxon>Spiruromorpha</taxon>
        <taxon>Thelazioidea</taxon>
        <taxon>Thelaziidae</taxon>
        <taxon>Thelazia</taxon>
    </lineage>
</organism>
<dbReference type="OrthoDB" id="5823748at2759"/>
<accession>A0A0N5D2K0</accession>
<dbReference type="PANTHER" id="PTHR39075:SF1">
    <property type="entry name" value="FI19908P1"/>
    <property type="match status" value="1"/>
</dbReference>
<dbReference type="GO" id="GO:0005615">
    <property type="term" value="C:extracellular space"/>
    <property type="evidence" value="ECO:0007669"/>
    <property type="project" value="TreeGrafter"/>
</dbReference>
<evidence type="ECO:0000313" key="1">
    <source>
        <dbReference type="EMBL" id="VDN04529.1"/>
    </source>
</evidence>
<gene>
    <name evidence="1" type="ORF">TCLT_LOCUS7103</name>
</gene>
<evidence type="ECO:0000313" key="2">
    <source>
        <dbReference type="Proteomes" id="UP000276776"/>
    </source>
</evidence>
<proteinExistence type="predicted"/>
<dbReference type="STRING" id="103827.A0A0N5D2K0"/>
<dbReference type="WBParaSite" id="TCLT_0000711401-mRNA-1">
    <property type="protein sequence ID" value="TCLT_0000711401-mRNA-1"/>
    <property type="gene ID" value="TCLT_0000711401"/>
</dbReference>
<dbReference type="OMA" id="HKHIRIC"/>
<dbReference type="AlphaFoldDB" id="A0A0N5D2K0"/>
<dbReference type="PANTHER" id="PTHR39075">
    <property type="entry name" value="FI19908P1"/>
    <property type="match status" value="1"/>
</dbReference>